<evidence type="ECO:0000256" key="9">
    <source>
        <dbReference type="RuleBase" id="RU365093"/>
    </source>
</evidence>
<proteinExistence type="inferred from homology"/>
<dbReference type="SUPFAM" id="SSF51230">
    <property type="entry name" value="Single hybrid motif"/>
    <property type="match status" value="1"/>
</dbReference>
<organism evidence="13 14">
    <name type="scientific">Qingshengfaniella alkalisoli</name>
    <dbReference type="NCBI Taxonomy" id="2599296"/>
    <lineage>
        <taxon>Bacteria</taxon>
        <taxon>Pseudomonadati</taxon>
        <taxon>Pseudomonadota</taxon>
        <taxon>Alphaproteobacteria</taxon>
        <taxon>Rhodobacterales</taxon>
        <taxon>Paracoccaceae</taxon>
        <taxon>Qingshengfaniella</taxon>
    </lineage>
</organism>
<dbReference type="AlphaFoldDB" id="A0A5B8ICI4"/>
<dbReference type="Proteomes" id="UP000318483">
    <property type="component" value="Plasmid unnamed4"/>
</dbReference>
<dbReference type="InterPro" id="IPR058781">
    <property type="entry name" value="HH_AprE-like"/>
</dbReference>
<evidence type="ECO:0000256" key="3">
    <source>
        <dbReference type="ARBA" id="ARBA00022448"/>
    </source>
</evidence>
<feature type="transmembrane region" description="Helical" evidence="9">
    <location>
        <begin position="12"/>
        <end position="33"/>
    </location>
</feature>
<name>A0A5B8ICI4_9RHOB</name>
<feature type="domain" description="Lipoyl-binding" evidence="10">
    <location>
        <begin position="46"/>
        <end position="83"/>
    </location>
</feature>
<evidence type="ECO:0000256" key="2">
    <source>
        <dbReference type="ARBA" id="ARBA00009477"/>
    </source>
</evidence>
<dbReference type="InterPro" id="IPR000089">
    <property type="entry name" value="Biotin_lipoyl"/>
</dbReference>
<keyword evidence="3 9" id="KW-0813">Transport</keyword>
<dbReference type="InterPro" id="IPR050739">
    <property type="entry name" value="MFP"/>
</dbReference>
<evidence type="ECO:0000259" key="11">
    <source>
        <dbReference type="Pfam" id="PF25994"/>
    </source>
</evidence>
<dbReference type="InterPro" id="IPR010129">
    <property type="entry name" value="T1SS_HlyD"/>
</dbReference>
<keyword evidence="5 9" id="KW-0997">Cell inner membrane</keyword>
<dbReference type="GO" id="GO:0005886">
    <property type="term" value="C:plasma membrane"/>
    <property type="evidence" value="ECO:0007669"/>
    <property type="project" value="UniProtKB-SubCell"/>
</dbReference>
<geneLocation type="plasmid" evidence="13 14">
    <name>unnamed4</name>
</geneLocation>
<protein>
    <recommendedName>
        <fullName evidence="9">Membrane fusion protein (MFP) family protein</fullName>
    </recommendedName>
</protein>
<keyword evidence="14" id="KW-1185">Reference proteome</keyword>
<keyword evidence="7 9" id="KW-1133">Transmembrane helix</keyword>
<evidence type="ECO:0000256" key="5">
    <source>
        <dbReference type="ARBA" id="ARBA00022519"/>
    </source>
</evidence>
<dbReference type="Pfam" id="PF00364">
    <property type="entry name" value="Biotin_lipoyl"/>
    <property type="match status" value="1"/>
</dbReference>
<dbReference type="GO" id="GO:0015031">
    <property type="term" value="P:protein transport"/>
    <property type="evidence" value="ECO:0007669"/>
    <property type="project" value="InterPro"/>
</dbReference>
<dbReference type="InterPro" id="IPR011053">
    <property type="entry name" value="Single_hybrid_motif"/>
</dbReference>
<evidence type="ECO:0000313" key="14">
    <source>
        <dbReference type="Proteomes" id="UP000318483"/>
    </source>
</evidence>
<dbReference type="PANTHER" id="PTHR30386:SF17">
    <property type="entry name" value="ALKALINE PROTEASE SECRETION PROTEIN APRE"/>
    <property type="match status" value="1"/>
</dbReference>
<dbReference type="EMBL" id="CP042265">
    <property type="protein sequence ID" value="QDY71306.1"/>
    <property type="molecule type" value="Genomic_DNA"/>
</dbReference>
<evidence type="ECO:0000256" key="1">
    <source>
        <dbReference type="ARBA" id="ARBA00004377"/>
    </source>
</evidence>
<feature type="domain" description="AprE-like long alpha-helical hairpin" evidence="11">
    <location>
        <begin position="90"/>
        <end position="276"/>
    </location>
</feature>
<feature type="domain" description="AprE-like beta-barrel" evidence="12">
    <location>
        <begin position="321"/>
        <end position="410"/>
    </location>
</feature>
<dbReference type="RefSeq" id="WP_146366722.1">
    <property type="nucleotide sequence ID" value="NZ_CP042265.1"/>
</dbReference>
<gene>
    <name evidence="13" type="ORF">FPZ52_16505</name>
</gene>
<evidence type="ECO:0000259" key="10">
    <source>
        <dbReference type="Pfam" id="PF00364"/>
    </source>
</evidence>
<evidence type="ECO:0000313" key="13">
    <source>
        <dbReference type="EMBL" id="QDY71306.1"/>
    </source>
</evidence>
<dbReference type="Gene3D" id="2.40.50.100">
    <property type="match status" value="1"/>
</dbReference>
<dbReference type="PANTHER" id="PTHR30386">
    <property type="entry name" value="MEMBRANE FUSION SUBUNIT OF EMRAB-TOLC MULTIDRUG EFFLUX PUMP"/>
    <property type="match status" value="1"/>
</dbReference>
<dbReference type="KEGG" id="lit:FPZ52_16505"/>
<evidence type="ECO:0000256" key="8">
    <source>
        <dbReference type="ARBA" id="ARBA00023136"/>
    </source>
</evidence>
<evidence type="ECO:0000256" key="6">
    <source>
        <dbReference type="ARBA" id="ARBA00022692"/>
    </source>
</evidence>
<dbReference type="InterPro" id="IPR058982">
    <property type="entry name" value="Beta-barrel_AprE"/>
</dbReference>
<comment type="subcellular location">
    <subcellularLocation>
        <location evidence="1 9">Cell inner membrane</location>
        <topology evidence="1 9">Single-pass membrane protein</topology>
    </subcellularLocation>
</comment>
<comment type="similarity">
    <text evidence="2 9">Belongs to the membrane fusion protein (MFP) (TC 8.A.1) family.</text>
</comment>
<evidence type="ECO:0000256" key="4">
    <source>
        <dbReference type="ARBA" id="ARBA00022475"/>
    </source>
</evidence>
<dbReference type="PRINTS" id="PR01490">
    <property type="entry name" value="RTXTOXIND"/>
</dbReference>
<reference evidence="13 14" key="1">
    <citation type="submission" date="2019-07" db="EMBL/GenBank/DDBJ databases">
        <title>Litoreibacter alkalisoli sp. nov., isolated from saline-alkaline soil.</title>
        <authorList>
            <person name="Wang S."/>
            <person name="Xu L."/>
            <person name="Xing Y.-T."/>
            <person name="Sun J.-Q."/>
        </authorList>
    </citation>
    <scope>NUCLEOTIDE SEQUENCE [LARGE SCALE GENOMIC DNA]</scope>
    <source>
        <strain evidence="13 14">LN3S51</strain>
        <plasmid evidence="13 14">unnamed4</plasmid>
    </source>
</reference>
<keyword evidence="13" id="KW-0614">Plasmid</keyword>
<dbReference type="OrthoDB" id="9810980at2"/>
<keyword evidence="6 9" id="KW-0812">Transmembrane</keyword>
<dbReference type="NCBIfam" id="TIGR01843">
    <property type="entry name" value="type_I_hlyD"/>
    <property type="match status" value="1"/>
</dbReference>
<keyword evidence="4 9" id="KW-1003">Cell membrane</keyword>
<accession>A0A5B8ICI4</accession>
<keyword evidence="8 9" id="KW-0472">Membrane</keyword>
<evidence type="ECO:0000256" key="7">
    <source>
        <dbReference type="ARBA" id="ARBA00022989"/>
    </source>
</evidence>
<dbReference type="Pfam" id="PF26002">
    <property type="entry name" value="Beta-barrel_AprE"/>
    <property type="match status" value="1"/>
</dbReference>
<evidence type="ECO:0000259" key="12">
    <source>
        <dbReference type="Pfam" id="PF26002"/>
    </source>
</evidence>
<dbReference type="Gene3D" id="2.40.30.170">
    <property type="match status" value="1"/>
</dbReference>
<sequence>MSQTDMFSARRAISLGLFVLIILVGGFGAWAAFSQIAGAIIAPGQIEVDQNRQVVQHPDGGVVSEILVQEGDTVEAGDVLIRLDETLLASELSIVQGQLNELISRRGRLEAERDGTDEISFDPDLLAVAADHSDTADLIDGQRRLFEARLITLEKETEQLARRRAQIGSQIEGIVAQQDALSSQLDLLREELADQQKLMESGLAQKSRVLSLQREEARLSGTLGELLASKAESEGRITELDIEVLKLETARREEAITTLRDLQYREYELAEQRRALIEQMSRLDIRAPLGGVIYGLVVFAERSVIRAADPLLYIVPQDRPLIITSRVEPIHIDQVFPGQSVTLRFSALDSRTTPELEGTLRKVSADAFTDERTGESYYRAEVILDDGQADRLPEGTHLLPGMPVETFLRTSDRTPLAYLTKPLTDYFNKAFREG</sequence>
<dbReference type="Pfam" id="PF25994">
    <property type="entry name" value="HH_AprE"/>
    <property type="match status" value="1"/>
</dbReference>